<proteinExistence type="predicted"/>
<keyword evidence="1 4" id="KW-0349">Heme</keyword>
<feature type="region of interest" description="Disordered" evidence="5">
    <location>
        <begin position="323"/>
        <end position="342"/>
    </location>
</feature>
<evidence type="ECO:0000256" key="1">
    <source>
        <dbReference type="ARBA" id="ARBA00022617"/>
    </source>
</evidence>
<dbReference type="PROSITE" id="PS51257">
    <property type="entry name" value="PROKAR_LIPOPROTEIN"/>
    <property type="match status" value="1"/>
</dbReference>
<evidence type="ECO:0000256" key="4">
    <source>
        <dbReference type="PROSITE-ProRule" id="PRU00433"/>
    </source>
</evidence>
<dbReference type="InterPro" id="IPR009056">
    <property type="entry name" value="Cyt_c-like_dom"/>
</dbReference>
<name>A0A975IIV9_9GAMM</name>
<evidence type="ECO:0000256" key="3">
    <source>
        <dbReference type="ARBA" id="ARBA00023004"/>
    </source>
</evidence>
<dbReference type="PROSITE" id="PS51007">
    <property type="entry name" value="CYTC"/>
    <property type="match status" value="1"/>
</dbReference>
<dbReference type="GO" id="GO:0009055">
    <property type="term" value="F:electron transfer activity"/>
    <property type="evidence" value="ECO:0007669"/>
    <property type="project" value="InterPro"/>
</dbReference>
<reference evidence="8" key="1">
    <citation type="submission" date="2021-04" db="EMBL/GenBank/DDBJ databases">
        <title>Genomics, taxonomy and metabolism of representatives of sulfur bacteria of the genus Thiothrix: Thiothrix fructosivorans QT, Thiothrix unzii A1T and three new species, Thiothrix subterranea sp. nov., Thiothrix litoralis sp. nov. and 'Candidatus Thiothrix anitrata' sp. nov.</title>
        <authorList>
            <person name="Ravin N.V."/>
            <person name="Smolyakov D."/>
            <person name="Rudenko T.S."/>
            <person name="Mardanov A.V."/>
            <person name="Beletsky A.V."/>
            <person name="Markov N.D."/>
            <person name="Fomenkov A.I."/>
            <person name="Roberts R.J."/>
            <person name="Karnachuk O.V."/>
            <person name="Novikov A."/>
            <person name="Grabovich M.Y."/>
        </authorList>
    </citation>
    <scope>NUCLEOTIDE SEQUENCE</scope>
    <source>
        <strain evidence="8">A1</strain>
    </source>
</reference>
<protein>
    <submittedName>
        <fullName evidence="8">C-type cytochrome</fullName>
    </submittedName>
</protein>
<dbReference type="EMBL" id="CP072793">
    <property type="protein sequence ID" value="QTR54155.1"/>
    <property type="molecule type" value="Genomic_DNA"/>
</dbReference>
<evidence type="ECO:0000313" key="9">
    <source>
        <dbReference type="Proteomes" id="UP000672009"/>
    </source>
</evidence>
<feature type="signal peptide" evidence="6">
    <location>
        <begin position="1"/>
        <end position="21"/>
    </location>
</feature>
<dbReference type="GO" id="GO:0020037">
    <property type="term" value="F:heme binding"/>
    <property type="evidence" value="ECO:0007669"/>
    <property type="project" value="InterPro"/>
</dbReference>
<organism evidence="8 9">
    <name type="scientific">Thiothrix unzii</name>
    <dbReference type="NCBI Taxonomy" id="111769"/>
    <lineage>
        <taxon>Bacteria</taxon>
        <taxon>Pseudomonadati</taxon>
        <taxon>Pseudomonadota</taxon>
        <taxon>Gammaproteobacteria</taxon>
        <taxon>Thiotrichales</taxon>
        <taxon>Thiotrichaceae</taxon>
        <taxon>Thiothrix</taxon>
    </lineage>
</organism>
<evidence type="ECO:0000313" key="8">
    <source>
        <dbReference type="EMBL" id="QTR54155.1"/>
    </source>
</evidence>
<evidence type="ECO:0000256" key="6">
    <source>
        <dbReference type="SAM" id="SignalP"/>
    </source>
</evidence>
<dbReference type="Proteomes" id="UP000672009">
    <property type="component" value="Chromosome"/>
</dbReference>
<dbReference type="AlphaFoldDB" id="A0A975IIV9"/>
<dbReference type="RefSeq" id="WP_210219655.1">
    <property type="nucleotide sequence ID" value="NZ_CP072793.1"/>
</dbReference>
<evidence type="ECO:0000256" key="2">
    <source>
        <dbReference type="ARBA" id="ARBA00022723"/>
    </source>
</evidence>
<keyword evidence="9" id="KW-1185">Reference proteome</keyword>
<dbReference type="Gene3D" id="1.10.760.10">
    <property type="entry name" value="Cytochrome c-like domain"/>
    <property type="match status" value="1"/>
</dbReference>
<dbReference type="SUPFAM" id="SSF46626">
    <property type="entry name" value="Cytochrome c"/>
    <property type="match status" value="1"/>
</dbReference>
<keyword evidence="3 4" id="KW-0408">Iron</keyword>
<keyword evidence="2 4" id="KW-0479">Metal-binding</keyword>
<feature type="compositionally biased region" description="Acidic residues" evidence="5">
    <location>
        <begin position="220"/>
        <end position="235"/>
    </location>
</feature>
<keyword evidence="6" id="KW-0732">Signal</keyword>
<feature type="compositionally biased region" description="Acidic residues" evidence="5">
    <location>
        <begin position="197"/>
        <end position="212"/>
    </location>
</feature>
<feature type="region of interest" description="Disordered" evidence="5">
    <location>
        <begin position="175"/>
        <end position="249"/>
    </location>
</feature>
<dbReference type="GO" id="GO:0046872">
    <property type="term" value="F:metal ion binding"/>
    <property type="evidence" value="ECO:0007669"/>
    <property type="project" value="UniProtKB-KW"/>
</dbReference>
<evidence type="ECO:0000256" key="5">
    <source>
        <dbReference type="SAM" id="MobiDB-lite"/>
    </source>
</evidence>
<dbReference type="InterPro" id="IPR036909">
    <property type="entry name" value="Cyt_c-like_dom_sf"/>
</dbReference>
<gene>
    <name evidence="8" type="ORF">J9260_03400</name>
</gene>
<sequence>MKPLKSTGLMLTTSLLMVACGGGGGGGTTTTTTPTTPTTTTFAVTGSVPGTLIEAFCSDNRVYSTQSVQNGSAQHPFTLNLPQGVKCRLVMITNENDPNNRVVTPIRLRRGTTTSIAFSGVAGSDVNLGYVDLKLSRIAMRADSNSDGVEDAPFDIDAPTSATVDSIFADTMDTDRDGIIDTYEDDDGDHVPNRHDDDDDGDGTPDLTDNDFDSDHDGLGDDEDSDDDNDGDNDGDNTPVGGGNSNIIVPDGGRLLASQCFQCHGTEGRSVSRIEGLAGEAGEIASEMQEMKYSTNLNDIMHRQAKGYSDSEIQAIAAYFANRYGGNSTGGNDSDGDGDDDD</sequence>
<feature type="domain" description="Cytochrome c" evidence="7">
    <location>
        <begin position="247"/>
        <end position="324"/>
    </location>
</feature>
<feature type="chain" id="PRO_5037294486" evidence="6">
    <location>
        <begin position="22"/>
        <end position="342"/>
    </location>
</feature>
<accession>A0A975IIV9</accession>
<evidence type="ECO:0000259" key="7">
    <source>
        <dbReference type="PROSITE" id="PS51007"/>
    </source>
</evidence>
<dbReference type="KEGG" id="tun:J9260_03400"/>